<evidence type="ECO:0000313" key="3">
    <source>
        <dbReference type="EMBL" id="GHH78675.1"/>
    </source>
</evidence>
<feature type="chain" id="PRO_5038546968" evidence="1">
    <location>
        <begin position="20"/>
        <end position="296"/>
    </location>
</feature>
<sequence length="296" mass="30655">MTVPPRAPAALLAVLAVLAAGCAAPLAGRAAPGAPATALRAQVAAAPRPCDRPVVIGHRGSPAAAPENTMASFEAALRGGADWLETDVQTTKDGVPVLMHDSSVDRVTDGKGEVAALTAAQIAGLRVVVGPGGPEPVPTLEQLLARLAGTRTRLLMEIKWQRPEDVVRIARIAAASRADVVLYSFSAAHLRQAHEEAPRLPLVLIQGGGLADPPEGLPLAGLALDAGLATAERIGAERRAGHQVYVWTLDDEPSWQAMSDRDAAGLITDVPDRARRWADAHCRAPRSGPPAAGGAR</sequence>
<evidence type="ECO:0000259" key="2">
    <source>
        <dbReference type="PROSITE" id="PS51704"/>
    </source>
</evidence>
<dbReference type="Proteomes" id="UP000617734">
    <property type="component" value="Unassembled WGS sequence"/>
</dbReference>
<reference evidence="3" key="1">
    <citation type="journal article" date="2014" name="Int. J. Syst. Evol. Microbiol.">
        <title>Complete genome sequence of Corynebacterium casei LMG S-19264T (=DSM 44701T), isolated from a smear-ripened cheese.</title>
        <authorList>
            <consortium name="US DOE Joint Genome Institute (JGI-PGF)"/>
            <person name="Walter F."/>
            <person name="Albersmeier A."/>
            <person name="Kalinowski J."/>
            <person name="Ruckert C."/>
        </authorList>
    </citation>
    <scope>NUCLEOTIDE SEQUENCE</scope>
    <source>
        <strain evidence="3">JCM 4646</strain>
    </source>
</reference>
<dbReference type="GO" id="GO:0006629">
    <property type="term" value="P:lipid metabolic process"/>
    <property type="evidence" value="ECO:0007669"/>
    <property type="project" value="InterPro"/>
</dbReference>
<dbReference type="Gene3D" id="3.20.20.190">
    <property type="entry name" value="Phosphatidylinositol (PI) phosphodiesterase"/>
    <property type="match status" value="1"/>
</dbReference>
<dbReference type="Pfam" id="PF03009">
    <property type="entry name" value="GDPD"/>
    <property type="match status" value="1"/>
</dbReference>
<dbReference type="SUPFAM" id="SSF51695">
    <property type="entry name" value="PLC-like phosphodiesterases"/>
    <property type="match status" value="1"/>
</dbReference>
<keyword evidence="4" id="KW-1185">Reference proteome</keyword>
<dbReference type="PROSITE" id="PS51704">
    <property type="entry name" value="GP_PDE"/>
    <property type="match status" value="1"/>
</dbReference>
<proteinExistence type="predicted"/>
<comment type="caution">
    <text evidence="3">The sequence shown here is derived from an EMBL/GenBank/DDBJ whole genome shotgun (WGS) entry which is preliminary data.</text>
</comment>
<dbReference type="AlphaFoldDB" id="A0A919G7F9"/>
<dbReference type="EMBL" id="BNBO01000038">
    <property type="protein sequence ID" value="GHH78675.1"/>
    <property type="molecule type" value="Genomic_DNA"/>
</dbReference>
<dbReference type="RefSeq" id="WP_190213598.1">
    <property type="nucleotide sequence ID" value="NZ_BNBO01000038.1"/>
</dbReference>
<evidence type="ECO:0000313" key="4">
    <source>
        <dbReference type="Proteomes" id="UP000617734"/>
    </source>
</evidence>
<organism evidence="3 4">
    <name type="scientific">Kitasatospora indigofera</name>
    <dbReference type="NCBI Taxonomy" id="67307"/>
    <lineage>
        <taxon>Bacteria</taxon>
        <taxon>Bacillati</taxon>
        <taxon>Actinomycetota</taxon>
        <taxon>Actinomycetes</taxon>
        <taxon>Kitasatosporales</taxon>
        <taxon>Streptomycetaceae</taxon>
        <taxon>Kitasatospora</taxon>
    </lineage>
</organism>
<accession>A0A919G7F9</accession>
<feature type="domain" description="GP-PDE" evidence="2">
    <location>
        <begin position="53"/>
        <end position="278"/>
    </location>
</feature>
<gene>
    <name evidence="3" type="ORF">GCM10018781_54930</name>
</gene>
<dbReference type="InterPro" id="IPR030395">
    <property type="entry name" value="GP_PDE_dom"/>
</dbReference>
<reference evidence="3" key="2">
    <citation type="submission" date="2020-09" db="EMBL/GenBank/DDBJ databases">
        <authorList>
            <person name="Sun Q."/>
            <person name="Ohkuma M."/>
        </authorList>
    </citation>
    <scope>NUCLEOTIDE SEQUENCE</scope>
    <source>
        <strain evidence="3">JCM 4646</strain>
    </source>
</reference>
<dbReference type="PROSITE" id="PS51257">
    <property type="entry name" value="PROKAR_LIPOPROTEIN"/>
    <property type="match status" value="1"/>
</dbReference>
<evidence type="ECO:0000256" key="1">
    <source>
        <dbReference type="SAM" id="SignalP"/>
    </source>
</evidence>
<dbReference type="PANTHER" id="PTHR46211">
    <property type="entry name" value="GLYCEROPHOSPHORYL DIESTER PHOSPHODIESTERASE"/>
    <property type="match status" value="1"/>
</dbReference>
<keyword evidence="1" id="KW-0732">Signal</keyword>
<feature type="signal peptide" evidence="1">
    <location>
        <begin position="1"/>
        <end position="19"/>
    </location>
</feature>
<protein>
    <submittedName>
        <fullName evidence="3">Glycerophosphodiester phosphodiesterase</fullName>
    </submittedName>
</protein>
<dbReference type="PANTHER" id="PTHR46211:SF1">
    <property type="entry name" value="GLYCEROPHOSPHODIESTER PHOSPHODIESTERASE, CYTOPLASMIC"/>
    <property type="match status" value="1"/>
</dbReference>
<dbReference type="GeneID" id="95355850"/>
<dbReference type="GO" id="GO:0008081">
    <property type="term" value="F:phosphoric diester hydrolase activity"/>
    <property type="evidence" value="ECO:0007669"/>
    <property type="project" value="InterPro"/>
</dbReference>
<name>A0A919G7F9_9ACTN</name>
<dbReference type="InterPro" id="IPR017946">
    <property type="entry name" value="PLC-like_Pdiesterase_TIM-brl"/>
</dbReference>